<protein>
    <recommendedName>
        <fullName evidence="2">HTH cro/C1-type domain-containing protein</fullName>
    </recommendedName>
</protein>
<reference evidence="3 4" key="1">
    <citation type="submission" date="2012-03" db="EMBL/GenBank/DDBJ databases">
        <title>The Genome Sequence of Bartonella rattimassiliensis 15908.</title>
        <authorList>
            <consortium name="The Broad Institute Genome Sequencing Platform"/>
            <consortium name="The Broad Institute Genome Sequencing Center for Infectious Disease"/>
            <person name="Feldgarden M."/>
            <person name="Kirby J."/>
            <person name="Kosoy M."/>
            <person name="Birtles R."/>
            <person name="Probert W.S."/>
            <person name="Chiaraviglio L."/>
            <person name="Young S.K."/>
            <person name="Zeng Q."/>
            <person name="Gargeya S."/>
            <person name="Fitzgerald M."/>
            <person name="Haas B."/>
            <person name="Abouelleil A."/>
            <person name="Alvarado L."/>
            <person name="Arachchi H.M."/>
            <person name="Berlin A."/>
            <person name="Chapman S.B."/>
            <person name="Gearin G."/>
            <person name="Goldberg J."/>
            <person name="Griggs A."/>
            <person name="Gujja S."/>
            <person name="Hansen M."/>
            <person name="Heiman D."/>
            <person name="Howarth C."/>
            <person name="Larimer J."/>
            <person name="Lui A."/>
            <person name="MacDonald P.J.P."/>
            <person name="McCowen C."/>
            <person name="Montmayeur A."/>
            <person name="Murphy C."/>
            <person name="Neiman D."/>
            <person name="Pearson M."/>
            <person name="Priest M."/>
            <person name="Roberts A."/>
            <person name="Saif S."/>
            <person name="Shea T."/>
            <person name="Sisk P."/>
            <person name="Stolte C."/>
            <person name="Sykes S."/>
            <person name="Wortman J."/>
            <person name="Nusbaum C."/>
            <person name="Birren B."/>
        </authorList>
    </citation>
    <scope>NUCLEOTIDE SEQUENCE [LARGE SCALE GENOMIC DNA]</scope>
    <source>
        <strain evidence="3 4">15908</strain>
    </source>
</reference>
<dbReference type="InterPro" id="IPR001387">
    <property type="entry name" value="Cro/C1-type_HTH"/>
</dbReference>
<dbReference type="eggNOG" id="COG1396">
    <property type="taxonomic scope" value="Bacteria"/>
</dbReference>
<dbReference type="PROSITE" id="PS50943">
    <property type="entry name" value="HTH_CROC1"/>
    <property type="match status" value="1"/>
</dbReference>
<evidence type="ECO:0000313" key="3">
    <source>
        <dbReference type="EMBL" id="EJF84977.1"/>
    </source>
</evidence>
<dbReference type="CDD" id="cd00093">
    <property type="entry name" value="HTH_XRE"/>
    <property type="match status" value="1"/>
</dbReference>
<dbReference type="Proteomes" id="UP000001077">
    <property type="component" value="Unassembled WGS sequence"/>
</dbReference>
<keyword evidence="4" id="KW-1185">Reference proteome</keyword>
<sequence length="119" mass="13743">MQTQNLNIDLFIGKKIGFKRKTLQMSQKKLGQHLGVSFQQIQKYQKGLNRLSAGRLKEISEILNVPVSFFYTDIIKKKNTPYHYDEIASSKEEHCSWLPPHISQDANRSSNRLINNPPS</sequence>
<dbReference type="HOGENOM" id="CLU_2056756_0_0_5"/>
<dbReference type="Gene3D" id="1.10.260.40">
    <property type="entry name" value="lambda repressor-like DNA-binding domains"/>
    <property type="match status" value="1"/>
</dbReference>
<comment type="caution">
    <text evidence="3">The sequence shown here is derived from an EMBL/GenBank/DDBJ whole genome shotgun (WGS) entry which is preliminary data.</text>
</comment>
<dbReference type="EMBL" id="AILY01000029">
    <property type="protein sequence ID" value="EJF84977.1"/>
    <property type="molecule type" value="Genomic_DNA"/>
</dbReference>
<dbReference type="STRING" id="1094556.MCY_01360"/>
<dbReference type="Pfam" id="PF01381">
    <property type="entry name" value="HTH_3"/>
    <property type="match status" value="1"/>
</dbReference>
<gene>
    <name evidence="3" type="ORF">MCY_01360</name>
</gene>
<dbReference type="AlphaFoldDB" id="J1JK01"/>
<organism evidence="3 4">
    <name type="scientific">Bartonella rattimassiliensis 15908</name>
    <dbReference type="NCBI Taxonomy" id="1094556"/>
    <lineage>
        <taxon>Bacteria</taxon>
        <taxon>Pseudomonadati</taxon>
        <taxon>Pseudomonadota</taxon>
        <taxon>Alphaproteobacteria</taxon>
        <taxon>Hyphomicrobiales</taxon>
        <taxon>Bartonellaceae</taxon>
        <taxon>Bartonella</taxon>
    </lineage>
</organism>
<dbReference type="GO" id="GO:0003677">
    <property type="term" value="F:DNA binding"/>
    <property type="evidence" value="ECO:0007669"/>
    <property type="project" value="InterPro"/>
</dbReference>
<feature type="domain" description="HTH cro/C1-type" evidence="2">
    <location>
        <begin position="20"/>
        <end position="70"/>
    </location>
</feature>
<evidence type="ECO:0000259" key="2">
    <source>
        <dbReference type="PROSITE" id="PS50943"/>
    </source>
</evidence>
<dbReference type="RefSeq" id="WP_007347496.1">
    <property type="nucleotide sequence ID" value="NZ_CALY02000061.1"/>
</dbReference>
<name>J1JK01_9HYPH</name>
<feature type="region of interest" description="Disordered" evidence="1">
    <location>
        <begin position="98"/>
        <end position="119"/>
    </location>
</feature>
<evidence type="ECO:0000313" key="4">
    <source>
        <dbReference type="Proteomes" id="UP000001077"/>
    </source>
</evidence>
<proteinExistence type="predicted"/>
<dbReference type="SMART" id="SM00530">
    <property type="entry name" value="HTH_XRE"/>
    <property type="match status" value="1"/>
</dbReference>
<feature type="compositionally biased region" description="Polar residues" evidence="1">
    <location>
        <begin position="104"/>
        <end position="119"/>
    </location>
</feature>
<accession>J1JK01</accession>
<dbReference type="PATRIC" id="fig|1094556.3.peg.1370"/>
<dbReference type="InterPro" id="IPR010982">
    <property type="entry name" value="Lambda_DNA-bd_dom_sf"/>
</dbReference>
<evidence type="ECO:0000256" key="1">
    <source>
        <dbReference type="SAM" id="MobiDB-lite"/>
    </source>
</evidence>
<dbReference type="SUPFAM" id="SSF47413">
    <property type="entry name" value="lambda repressor-like DNA-binding domains"/>
    <property type="match status" value="1"/>
</dbReference>